<reference evidence="5" key="1">
    <citation type="journal article" date="2010" name="Genome Biol.">
        <title>Genome sequence of the necrotrophic plant pathogen Pythium ultimum reveals original pathogenicity mechanisms and effector repertoire.</title>
        <authorList>
            <person name="Levesque C.A."/>
            <person name="Brouwer H."/>
            <person name="Cano L."/>
            <person name="Hamilton J.P."/>
            <person name="Holt C."/>
            <person name="Huitema E."/>
            <person name="Raffaele S."/>
            <person name="Robideau G.P."/>
            <person name="Thines M."/>
            <person name="Win J."/>
            <person name="Zerillo M.M."/>
            <person name="Beakes G.W."/>
            <person name="Boore J.L."/>
            <person name="Busam D."/>
            <person name="Dumas B."/>
            <person name="Ferriera S."/>
            <person name="Fuerstenberg S.I."/>
            <person name="Gachon C.M."/>
            <person name="Gaulin E."/>
            <person name="Govers F."/>
            <person name="Grenville-Briggs L."/>
            <person name="Horner N."/>
            <person name="Hostetler J."/>
            <person name="Jiang R.H."/>
            <person name="Johnson J."/>
            <person name="Krajaejun T."/>
            <person name="Lin H."/>
            <person name="Meijer H.J."/>
            <person name="Moore B."/>
            <person name="Morris P."/>
            <person name="Phuntmart V."/>
            <person name="Puiu D."/>
            <person name="Shetty J."/>
            <person name="Stajich J.E."/>
            <person name="Tripathy S."/>
            <person name="Wawra S."/>
            <person name="van West P."/>
            <person name="Whitty B.R."/>
            <person name="Coutinho P.M."/>
            <person name="Henrissat B."/>
            <person name="Martin F."/>
            <person name="Thomas P.D."/>
            <person name="Tyler B.M."/>
            <person name="De Vries R.P."/>
            <person name="Kamoun S."/>
            <person name="Yandell M."/>
            <person name="Tisserat N."/>
            <person name="Buell C.R."/>
        </authorList>
    </citation>
    <scope>NUCLEOTIDE SEQUENCE</scope>
    <source>
        <strain evidence="5">DAOM:BR144</strain>
    </source>
</reference>
<dbReference type="AlphaFoldDB" id="K3X1B5"/>
<dbReference type="EnsemblProtists" id="PYU1_T011014">
    <property type="protein sequence ID" value="PYU1_T011014"/>
    <property type="gene ID" value="PYU1_G010990"/>
</dbReference>
<dbReference type="OMA" id="NNLACCF"/>
<dbReference type="PANTHER" id="PTHR45641:SF19">
    <property type="entry name" value="NEPHROCYSTIN-3"/>
    <property type="match status" value="1"/>
</dbReference>
<keyword evidence="1" id="KW-0677">Repeat</keyword>
<organism evidence="4 5">
    <name type="scientific">Globisporangium ultimum (strain ATCC 200006 / CBS 805.95 / DAOM BR144)</name>
    <name type="common">Pythium ultimum</name>
    <dbReference type="NCBI Taxonomy" id="431595"/>
    <lineage>
        <taxon>Eukaryota</taxon>
        <taxon>Sar</taxon>
        <taxon>Stramenopiles</taxon>
        <taxon>Oomycota</taxon>
        <taxon>Peronosporomycetes</taxon>
        <taxon>Pythiales</taxon>
        <taxon>Pythiaceae</taxon>
        <taxon>Globisporangium</taxon>
    </lineage>
</organism>
<dbReference type="STRING" id="431595.K3X1B5"/>
<dbReference type="InterPro" id="IPR011990">
    <property type="entry name" value="TPR-like_helical_dom_sf"/>
</dbReference>
<dbReference type="Proteomes" id="UP000019132">
    <property type="component" value="Unassembled WGS sequence"/>
</dbReference>
<reference evidence="4" key="3">
    <citation type="submission" date="2015-02" db="UniProtKB">
        <authorList>
            <consortium name="EnsemblProtists"/>
        </authorList>
    </citation>
    <scope>IDENTIFICATION</scope>
    <source>
        <strain evidence="4">DAOM BR144</strain>
    </source>
</reference>
<name>K3X1B5_GLOUD</name>
<dbReference type="eggNOG" id="ENOG502S1ZW">
    <property type="taxonomic scope" value="Eukaryota"/>
</dbReference>
<evidence type="ECO:0000256" key="2">
    <source>
        <dbReference type="ARBA" id="ARBA00022803"/>
    </source>
</evidence>
<dbReference type="PANTHER" id="PTHR45641">
    <property type="entry name" value="TETRATRICOPEPTIDE REPEAT PROTEIN (AFU_ORTHOLOGUE AFUA_6G03870)"/>
    <property type="match status" value="1"/>
</dbReference>
<proteinExistence type="predicted"/>
<evidence type="ECO:0000313" key="5">
    <source>
        <dbReference type="Proteomes" id="UP000019132"/>
    </source>
</evidence>
<keyword evidence="2" id="KW-0802">TPR repeat</keyword>
<dbReference type="HOGENOM" id="CLU_014377_0_0_1"/>
<keyword evidence="5" id="KW-1185">Reference proteome</keyword>
<dbReference type="Pfam" id="PF13374">
    <property type="entry name" value="TPR_10"/>
    <property type="match status" value="1"/>
</dbReference>
<dbReference type="InParanoid" id="K3X1B5"/>
<feature type="compositionally biased region" description="Low complexity" evidence="3">
    <location>
        <begin position="147"/>
        <end position="157"/>
    </location>
</feature>
<evidence type="ECO:0000313" key="4">
    <source>
        <dbReference type="EnsemblProtists" id="PYU1_T011014"/>
    </source>
</evidence>
<dbReference type="VEuPathDB" id="FungiDB:PYU1_G010990"/>
<feature type="region of interest" description="Disordered" evidence="3">
    <location>
        <begin position="144"/>
        <end position="184"/>
    </location>
</feature>
<dbReference type="Gene3D" id="1.25.40.10">
    <property type="entry name" value="Tetratricopeptide repeat domain"/>
    <property type="match status" value="1"/>
</dbReference>
<evidence type="ECO:0000256" key="1">
    <source>
        <dbReference type="ARBA" id="ARBA00022737"/>
    </source>
</evidence>
<dbReference type="EMBL" id="GL376590">
    <property type="status" value="NOT_ANNOTATED_CDS"/>
    <property type="molecule type" value="Genomic_DNA"/>
</dbReference>
<evidence type="ECO:0000256" key="3">
    <source>
        <dbReference type="SAM" id="MobiDB-lite"/>
    </source>
</evidence>
<reference evidence="5" key="2">
    <citation type="submission" date="2010-04" db="EMBL/GenBank/DDBJ databases">
        <authorList>
            <person name="Buell R."/>
            <person name="Hamilton J."/>
            <person name="Hostetler J."/>
        </authorList>
    </citation>
    <scope>NUCLEOTIDE SEQUENCE [LARGE SCALE GENOMIC DNA]</scope>
    <source>
        <strain evidence="5">DAOM:BR144</strain>
    </source>
</reference>
<sequence>MAQRSVLEVLELHLPKLIQSFQLYGKENAIASDEDTSSTISLDGFLDFLNAYFEYEEYFSFQQIEQMVNELKDAFAPSLEPELGPQEMYFAHFVELFCRVASGYHNQLLVREGAQLRRVVESCRLEFSIEILLQHMNIKILRDDSSPHASTSSSGTRRQQRKSYMEPPRPVGETGATEPDMEGLTLEIDTRIGDETRTFESVIDEIRIHLEAFERANAAINKRTKRVQSMLFARLPPRKVSPRCDDPAAIAIRDGYYGISEKIPLVTLIRELMTPPPLPTRVLTKLESAMTYQNMGQYHMALGVLEDCKARYRESSNDADIGLDDVEVQVFFHLMIASVLDSARNDFQALLHYYKALKVADTLTLHHPGRVLVKSCLGCMLYYAGEIGLAKKCHQHVLDARRLAVGDEHIDTATAMNNLACCFSQDPTGTAMEEAFLLLKNAKRIYLEAFGASHPRVEVMMRNLEHVNVCQRMIVVDPVGAVERGEYAHIIPGSRFQIQALVPNVALKKSTAKTGKKKKKGAKQKK</sequence>
<accession>K3X1B5</accession>
<protein>
    <recommendedName>
        <fullName evidence="6">CLU central domain-containing protein</fullName>
    </recommendedName>
</protein>
<evidence type="ECO:0008006" key="6">
    <source>
        <dbReference type="Google" id="ProtNLM"/>
    </source>
</evidence>
<dbReference type="SUPFAM" id="SSF48452">
    <property type="entry name" value="TPR-like"/>
    <property type="match status" value="1"/>
</dbReference>